<dbReference type="PATRIC" id="fig|882800.3.peg.1395"/>
<comment type="caution">
    <text evidence="1">The sequence shown here is derived from an EMBL/GenBank/DDBJ whole genome shotgun (WGS) entry which is preliminary data.</text>
</comment>
<dbReference type="EMBL" id="AGJK01000025">
    <property type="protein sequence ID" value="EHP93663.1"/>
    <property type="molecule type" value="Genomic_DNA"/>
</dbReference>
<evidence type="ECO:0000313" key="1">
    <source>
        <dbReference type="EMBL" id="EHP93663.1"/>
    </source>
</evidence>
<sequence length="439" mass="47572">MTTYIPQLFRRNASRASDVPPPVHPDLRDDELRRVAQAHADLDAPAMARRFGRAIGNARLADVEAGRLLVLHVAREIRARLSVPISGFDAEPGDPFDAVLRAVRIIAADFLFLASRCEHAKRGSARHESSILLMGAFDALAEAKVACDMLATSFRFDPVATATADEAASSLRNALAHLSTLGLGEGCDEAEAERRARVRLLRHASVDLEPIGPAALRRIERLAGNWFLLHSSMPRPGARRSPGDPLLTPLSSRDALYLRRAGSAAAIAYATFRDAPGFLGLLREVAMYERHLMAERSGSVVFTGSPLSNLVIRIQEEVQSGVAALPVLELRSEIGGIAGRFDTGDRPGIAILADLPARMARQYPEAVRIVPLQAGQHPLPSIDEARRQGVGLSFRTLEDALACIEIGDPETAQLFFSSEYSVSNRIGEPMPEMPAPSPR</sequence>
<evidence type="ECO:0000313" key="2">
    <source>
        <dbReference type="Proteomes" id="UP000004382"/>
    </source>
</evidence>
<reference evidence="1 2" key="1">
    <citation type="submission" date="2011-09" db="EMBL/GenBank/DDBJ databases">
        <title>The draft genome of Methylobacterium extorquens DSM 13060.</title>
        <authorList>
            <consortium name="US DOE Joint Genome Institute (JGI-PGF)"/>
            <person name="Lucas S."/>
            <person name="Han J."/>
            <person name="Lapidus A."/>
            <person name="Cheng J.-F."/>
            <person name="Goodwin L."/>
            <person name="Pitluck S."/>
            <person name="Peters L."/>
            <person name="Land M.L."/>
            <person name="Hauser L."/>
            <person name="Koskimaki J."/>
            <person name="Halonen O."/>
            <person name="Pirttila A."/>
            <person name="Frank C."/>
            <person name="Woyke T.J."/>
        </authorList>
    </citation>
    <scope>NUCLEOTIDE SEQUENCE [LARGE SCALE GENOMIC DNA]</scope>
    <source>
        <strain evidence="1 2">DSM 13060</strain>
    </source>
</reference>
<accession>H1KFK5</accession>
<dbReference type="Proteomes" id="UP000004382">
    <property type="component" value="Unassembled WGS sequence"/>
</dbReference>
<gene>
    <name evidence="1" type="ORF">MetexDRAFT_1417</name>
</gene>
<proteinExistence type="predicted"/>
<name>H1KFK5_METEX</name>
<protein>
    <submittedName>
        <fullName evidence="1">Uncharacterized protein</fullName>
    </submittedName>
</protein>
<organism evidence="1 2">
    <name type="scientific">Methylorubrum extorquens DSM 13060</name>
    <dbReference type="NCBI Taxonomy" id="882800"/>
    <lineage>
        <taxon>Bacteria</taxon>
        <taxon>Pseudomonadati</taxon>
        <taxon>Pseudomonadota</taxon>
        <taxon>Alphaproteobacteria</taxon>
        <taxon>Hyphomicrobiales</taxon>
        <taxon>Methylobacteriaceae</taxon>
        <taxon>Methylorubrum</taxon>
    </lineage>
</organism>
<dbReference type="AlphaFoldDB" id="H1KFK5"/>